<reference evidence="4" key="1">
    <citation type="submission" date="2016-10" db="EMBL/GenBank/DDBJ databases">
        <authorList>
            <person name="Varghese N."/>
            <person name="Submissions S."/>
        </authorList>
    </citation>
    <scope>NUCLEOTIDE SEQUENCE [LARGE SCALE GENOMIC DNA]</scope>
    <source>
        <strain evidence="4">FP5</strain>
    </source>
</reference>
<evidence type="ECO:0000313" key="4">
    <source>
        <dbReference type="Proteomes" id="UP000198897"/>
    </source>
</evidence>
<dbReference type="GO" id="GO:0005829">
    <property type="term" value="C:cytosol"/>
    <property type="evidence" value="ECO:0007669"/>
    <property type="project" value="TreeGrafter"/>
</dbReference>
<dbReference type="PANTHER" id="PTHR43418:SF4">
    <property type="entry name" value="MULTIFUNCTIONAL TRYPTOPHAN BIOSYNTHESIS PROTEIN"/>
    <property type="match status" value="1"/>
</dbReference>
<keyword evidence="1" id="KW-0315">Glutamine amidotransferase</keyword>
<accession>A0A1I2LWQ6</accession>
<keyword evidence="4" id="KW-1185">Reference proteome</keyword>
<dbReference type="Gene3D" id="3.40.50.880">
    <property type="match status" value="1"/>
</dbReference>
<dbReference type="EMBL" id="FOOG01000010">
    <property type="protein sequence ID" value="SFF82919.1"/>
    <property type="molecule type" value="Genomic_DNA"/>
</dbReference>
<gene>
    <name evidence="3" type="ORF">SAMN05216353_11070</name>
</gene>
<dbReference type="SUPFAM" id="SSF52317">
    <property type="entry name" value="Class I glutamine amidotransferase-like"/>
    <property type="match status" value="1"/>
</dbReference>
<dbReference type="GO" id="GO:0004049">
    <property type="term" value="F:anthranilate synthase activity"/>
    <property type="evidence" value="ECO:0007669"/>
    <property type="project" value="TreeGrafter"/>
</dbReference>
<evidence type="ECO:0000313" key="3">
    <source>
        <dbReference type="EMBL" id="SFF82919.1"/>
    </source>
</evidence>
<evidence type="ECO:0000259" key="2">
    <source>
        <dbReference type="Pfam" id="PF00117"/>
    </source>
</evidence>
<dbReference type="InterPro" id="IPR029062">
    <property type="entry name" value="Class_I_gatase-like"/>
</dbReference>
<evidence type="ECO:0000256" key="1">
    <source>
        <dbReference type="ARBA" id="ARBA00022962"/>
    </source>
</evidence>
<dbReference type="AlphaFoldDB" id="A0A1I2LWQ6"/>
<dbReference type="PRINTS" id="PR00099">
    <property type="entry name" value="CPSGATASE"/>
</dbReference>
<dbReference type="PRINTS" id="PR00096">
    <property type="entry name" value="GATASE"/>
</dbReference>
<dbReference type="InterPro" id="IPR006221">
    <property type="entry name" value="TrpG/PapA_dom"/>
</dbReference>
<dbReference type="InterPro" id="IPR017926">
    <property type="entry name" value="GATASE"/>
</dbReference>
<dbReference type="GO" id="GO:0000162">
    <property type="term" value="P:L-tryptophan biosynthetic process"/>
    <property type="evidence" value="ECO:0007669"/>
    <property type="project" value="TreeGrafter"/>
</dbReference>
<dbReference type="FunFam" id="3.40.50.880:FF:000003">
    <property type="entry name" value="Anthranilate synthase component II"/>
    <property type="match status" value="1"/>
</dbReference>
<sequence>MILETITSSEGAAIMILILDNYDSFTYNLVQYFKQIHENVKVYRNDQISIEGIKDLNPDFIVLSPGPGSPKETGICRDVLKQFHQTTPILGICLGHQLIVNFFGGKVREGGSPMHGKVTKINHDGDTVFRNIPAAVQVTRYHSLHTPPEELPPMLEVSAVSQDGVVMAVRHRNLPIEGIQFHPESIMTDYGFQMLINAYQSAISKSSLEMEGALQ</sequence>
<feature type="domain" description="Glutamine amidotransferase" evidence="2">
    <location>
        <begin position="17"/>
        <end position="198"/>
    </location>
</feature>
<dbReference type="InterPro" id="IPR050472">
    <property type="entry name" value="Anth_synth/Amidotransfase"/>
</dbReference>
<protein>
    <submittedName>
        <fullName evidence="3">Anthranilate synthase component 2/para-aminobenzoate synthetase component 2</fullName>
    </submittedName>
</protein>
<name>A0A1I2LWQ6_9BACI</name>
<organism evidence="3 4">
    <name type="scientific">Halobacillus alkaliphilus</name>
    <dbReference type="NCBI Taxonomy" id="396056"/>
    <lineage>
        <taxon>Bacteria</taxon>
        <taxon>Bacillati</taxon>
        <taxon>Bacillota</taxon>
        <taxon>Bacilli</taxon>
        <taxon>Bacillales</taxon>
        <taxon>Bacillaceae</taxon>
        <taxon>Halobacillus</taxon>
    </lineage>
</organism>
<dbReference type="PROSITE" id="PS51273">
    <property type="entry name" value="GATASE_TYPE_1"/>
    <property type="match status" value="1"/>
</dbReference>
<proteinExistence type="predicted"/>
<dbReference type="CDD" id="cd01743">
    <property type="entry name" value="GATase1_Anthranilate_Synthase"/>
    <property type="match status" value="1"/>
</dbReference>
<dbReference type="Proteomes" id="UP000198897">
    <property type="component" value="Unassembled WGS sequence"/>
</dbReference>
<dbReference type="PANTHER" id="PTHR43418">
    <property type="entry name" value="MULTIFUNCTIONAL TRYPTOPHAN BIOSYNTHESIS PROTEIN-RELATED"/>
    <property type="match status" value="1"/>
</dbReference>
<dbReference type="NCBIfam" id="TIGR00566">
    <property type="entry name" value="trpG_papA"/>
    <property type="match status" value="1"/>
</dbReference>
<dbReference type="Pfam" id="PF00117">
    <property type="entry name" value="GATase"/>
    <property type="match status" value="1"/>
</dbReference>
<dbReference type="PRINTS" id="PR00097">
    <property type="entry name" value="ANTSNTHASEII"/>
</dbReference>